<organism evidence="2 3">
    <name type="scientific">Araneus ventricosus</name>
    <name type="common">Orbweaver spider</name>
    <name type="synonym">Epeira ventricosa</name>
    <dbReference type="NCBI Taxonomy" id="182803"/>
    <lineage>
        <taxon>Eukaryota</taxon>
        <taxon>Metazoa</taxon>
        <taxon>Ecdysozoa</taxon>
        <taxon>Arthropoda</taxon>
        <taxon>Chelicerata</taxon>
        <taxon>Arachnida</taxon>
        <taxon>Araneae</taxon>
        <taxon>Araneomorphae</taxon>
        <taxon>Entelegynae</taxon>
        <taxon>Araneoidea</taxon>
        <taxon>Araneidae</taxon>
        <taxon>Araneus</taxon>
    </lineage>
</organism>
<evidence type="ECO:0000256" key="1">
    <source>
        <dbReference type="SAM" id="MobiDB-lite"/>
    </source>
</evidence>
<dbReference type="AlphaFoldDB" id="A0A4Y2MLU0"/>
<dbReference type="Proteomes" id="UP000499080">
    <property type="component" value="Unassembled WGS sequence"/>
</dbReference>
<keyword evidence="3" id="KW-1185">Reference proteome</keyword>
<evidence type="ECO:0000313" key="2">
    <source>
        <dbReference type="EMBL" id="GBN27509.1"/>
    </source>
</evidence>
<name>A0A4Y2MLU0_ARAVE</name>
<reference evidence="2 3" key="1">
    <citation type="journal article" date="2019" name="Sci. Rep.">
        <title>Orb-weaving spider Araneus ventricosus genome elucidates the spidroin gene catalogue.</title>
        <authorList>
            <person name="Kono N."/>
            <person name="Nakamura H."/>
            <person name="Ohtoshi R."/>
            <person name="Moran D.A.P."/>
            <person name="Shinohara A."/>
            <person name="Yoshida Y."/>
            <person name="Fujiwara M."/>
            <person name="Mori M."/>
            <person name="Tomita M."/>
            <person name="Arakawa K."/>
        </authorList>
    </citation>
    <scope>NUCLEOTIDE SEQUENCE [LARGE SCALE GENOMIC DNA]</scope>
</reference>
<sequence>MKEEHDARENVIVSKWALETKFEKDENVEKLKARIVAKTWNRFIDNWSIVLSFGPIRIAIAYTVENNLSGIRWTDMIAASRAHWWLLSEQQMMMSISEIFKSANKKATLGQDTSNTGSDSSQSEQENINRPRKRARSQQ</sequence>
<accession>A0A4Y2MLU0</accession>
<dbReference type="EMBL" id="BGPR01007517">
    <property type="protein sequence ID" value="GBN27509.1"/>
    <property type="molecule type" value="Genomic_DNA"/>
</dbReference>
<evidence type="ECO:0000313" key="3">
    <source>
        <dbReference type="Proteomes" id="UP000499080"/>
    </source>
</evidence>
<feature type="region of interest" description="Disordered" evidence="1">
    <location>
        <begin position="107"/>
        <end position="139"/>
    </location>
</feature>
<proteinExistence type="predicted"/>
<comment type="caution">
    <text evidence="2">The sequence shown here is derived from an EMBL/GenBank/DDBJ whole genome shotgun (WGS) entry which is preliminary data.</text>
</comment>
<gene>
    <name evidence="2" type="ORF">AVEN_67565_1</name>
</gene>
<feature type="compositionally biased region" description="Polar residues" evidence="1">
    <location>
        <begin position="110"/>
        <end position="128"/>
    </location>
</feature>
<feature type="compositionally biased region" description="Basic residues" evidence="1">
    <location>
        <begin position="130"/>
        <end position="139"/>
    </location>
</feature>
<protein>
    <submittedName>
        <fullName evidence="2">Uncharacterized protein</fullName>
    </submittedName>
</protein>